<comment type="caution">
    <text evidence="2">The sequence shown here is derived from an EMBL/GenBank/DDBJ whole genome shotgun (WGS) entry which is preliminary data.</text>
</comment>
<sequence length="258" mass="28364">MFETLIFEIKEGKCYITLNRPEVFNALNNKLLTELNEAFNVCRNNETVRVVVLSGGEGKAFCSGADLKSGITDPNLGKVLKATYNPLITNMRAIEKPIICKLNGMAAGAGMSLALACDMIIADKNTYMTELFVGIGLLPDAGSMYFLPRMIGTLKTFELCSTGRKVFMDEALQLGLVNKTVDSAFLEEEVEKMADFYAKAATKSIGLMKNILNKSFENNLEGVLNLEAEGQTQCGFSNDFVEGVMAFLQKREPNFQGR</sequence>
<dbReference type="Gene3D" id="1.10.12.10">
    <property type="entry name" value="Lyase 2-enoyl-coa Hydratase, Chain A, domain 2"/>
    <property type="match status" value="1"/>
</dbReference>
<proteinExistence type="inferred from homology"/>
<dbReference type="Proteomes" id="UP001204144">
    <property type="component" value="Unassembled WGS sequence"/>
</dbReference>
<evidence type="ECO:0000256" key="1">
    <source>
        <dbReference type="ARBA" id="ARBA00005254"/>
    </source>
</evidence>
<dbReference type="PANTHER" id="PTHR43802">
    <property type="entry name" value="ENOYL-COA HYDRATASE"/>
    <property type="match status" value="1"/>
</dbReference>
<dbReference type="Gene3D" id="3.90.226.10">
    <property type="entry name" value="2-enoyl-CoA Hydratase, Chain A, domain 1"/>
    <property type="match status" value="1"/>
</dbReference>
<dbReference type="InterPro" id="IPR029045">
    <property type="entry name" value="ClpP/crotonase-like_dom_sf"/>
</dbReference>
<dbReference type="CDD" id="cd06558">
    <property type="entry name" value="crotonase-like"/>
    <property type="match status" value="1"/>
</dbReference>
<reference evidence="2 3" key="1">
    <citation type="submission" date="2018-11" db="EMBL/GenBank/DDBJ databases">
        <title>Novel bacteria species description.</title>
        <authorList>
            <person name="Han J.-H."/>
        </authorList>
    </citation>
    <scope>NUCLEOTIDE SEQUENCE [LARGE SCALE GENOMIC DNA]</scope>
    <source>
        <strain evidence="2 3">KCTC23259</strain>
    </source>
</reference>
<keyword evidence="3" id="KW-1185">Reference proteome</keyword>
<name>A0AAE3KXD8_9BACT</name>
<comment type="similarity">
    <text evidence="1">Belongs to the enoyl-CoA hydratase/isomerase family.</text>
</comment>
<dbReference type="Pfam" id="PF00378">
    <property type="entry name" value="ECH_1"/>
    <property type="match status" value="1"/>
</dbReference>
<dbReference type="EMBL" id="RJUF01000176">
    <property type="protein sequence ID" value="MCP9764770.1"/>
    <property type="molecule type" value="Genomic_DNA"/>
</dbReference>
<dbReference type="InterPro" id="IPR001753">
    <property type="entry name" value="Enoyl-CoA_hydra/iso"/>
</dbReference>
<protein>
    <submittedName>
        <fullName evidence="2">2-(1,2-epoxy-1,2-dihydrophenyl)acetyl-CoA isomerase</fullName>
    </submittedName>
</protein>
<dbReference type="SUPFAM" id="SSF52096">
    <property type="entry name" value="ClpP/crotonase"/>
    <property type="match status" value="1"/>
</dbReference>
<dbReference type="PANTHER" id="PTHR43802:SF1">
    <property type="entry name" value="IP11341P-RELATED"/>
    <property type="match status" value="1"/>
</dbReference>
<gene>
    <name evidence="2" type="ORF">EGI31_17665</name>
</gene>
<dbReference type="GO" id="GO:0016853">
    <property type="term" value="F:isomerase activity"/>
    <property type="evidence" value="ECO:0007669"/>
    <property type="project" value="UniProtKB-KW"/>
</dbReference>
<dbReference type="AlphaFoldDB" id="A0AAE3KXD8"/>
<dbReference type="InterPro" id="IPR014748">
    <property type="entry name" value="Enoyl-CoA_hydra_C"/>
</dbReference>
<accession>A0AAE3KXD8</accession>
<organism evidence="2 3">
    <name type="scientific">Lacihabitans soyangensis</name>
    <dbReference type="NCBI Taxonomy" id="869394"/>
    <lineage>
        <taxon>Bacteria</taxon>
        <taxon>Pseudomonadati</taxon>
        <taxon>Bacteroidota</taxon>
        <taxon>Cytophagia</taxon>
        <taxon>Cytophagales</taxon>
        <taxon>Leadbetterellaceae</taxon>
        <taxon>Lacihabitans</taxon>
    </lineage>
</organism>
<evidence type="ECO:0000313" key="2">
    <source>
        <dbReference type="EMBL" id="MCP9764770.1"/>
    </source>
</evidence>
<dbReference type="RefSeq" id="WP_255038461.1">
    <property type="nucleotide sequence ID" value="NZ_RJUF01000176.1"/>
</dbReference>
<evidence type="ECO:0000313" key="3">
    <source>
        <dbReference type="Proteomes" id="UP001204144"/>
    </source>
</evidence>
<keyword evidence="2" id="KW-0413">Isomerase</keyword>